<accession>A0ABW1AXQ3</accession>
<dbReference type="EMBL" id="JBHSOG010000102">
    <property type="protein sequence ID" value="MFC5772020.1"/>
    <property type="molecule type" value="Genomic_DNA"/>
</dbReference>
<comment type="caution">
    <text evidence="2">The sequence shown here is derived from an EMBL/GenBank/DDBJ whole genome shotgun (WGS) entry which is preliminary data.</text>
</comment>
<evidence type="ECO:0000313" key="3">
    <source>
        <dbReference type="Proteomes" id="UP001595974"/>
    </source>
</evidence>
<dbReference type="Proteomes" id="UP001595974">
    <property type="component" value="Unassembled WGS sequence"/>
</dbReference>
<proteinExistence type="predicted"/>
<feature type="domain" description="Abortive phage infection protein C-terminal" evidence="1">
    <location>
        <begin position="258"/>
        <end position="485"/>
    </location>
</feature>
<name>A0ABW1AXQ3_9RHOO</name>
<keyword evidence="3" id="KW-1185">Reference proteome</keyword>
<dbReference type="Pfam" id="PF10592">
    <property type="entry name" value="AIPR"/>
    <property type="match status" value="1"/>
</dbReference>
<gene>
    <name evidence="2" type="ORF">ACFPTN_21780</name>
</gene>
<dbReference type="InterPro" id="IPR018891">
    <property type="entry name" value="AIPR_C"/>
</dbReference>
<dbReference type="RefSeq" id="WP_157748398.1">
    <property type="nucleotide sequence ID" value="NZ_JBHSOG010000102.1"/>
</dbReference>
<evidence type="ECO:0000313" key="2">
    <source>
        <dbReference type="EMBL" id="MFC5772020.1"/>
    </source>
</evidence>
<evidence type="ECO:0000259" key="1">
    <source>
        <dbReference type="Pfam" id="PF10592"/>
    </source>
</evidence>
<organism evidence="2 3">
    <name type="scientific">Thauera sinica</name>
    <dbReference type="NCBI Taxonomy" id="2665146"/>
    <lineage>
        <taxon>Bacteria</taxon>
        <taxon>Pseudomonadati</taxon>
        <taxon>Pseudomonadota</taxon>
        <taxon>Betaproteobacteria</taxon>
        <taxon>Rhodocyclales</taxon>
        <taxon>Zoogloeaceae</taxon>
        <taxon>Thauera</taxon>
    </lineage>
</organism>
<reference evidence="3" key="1">
    <citation type="journal article" date="2019" name="Int. J. Syst. Evol. Microbiol.">
        <title>The Global Catalogue of Microorganisms (GCM) 10K type strain sequencing project: providing services to taxonomists for standard genome sequencing and annotation.</title>
        <authorList>
            <consortium name="The Broad Institute Genomics Platform"/>
            <consortium name="The Broad Institute Genome Sequencing Center for Infectious Disease"/>
            <person name="Wu L."/>
            <person name="Ma J."/>
        </authorList>
    </citation>
    <scope>NUCLEOTIDE SEQUENCE [LARGE SCALE GENOMIC DNA]</scope>
    <source>
        <strain evidence="3">SHR3</strain>
    </source>
</reference>
<sequence length="572" mass="65716">MKDTVLESYLHSFAEQYEISSLKDDEKFEHFVNFCIVSKQYPRNFDFEDASLGGGDDAGLDGAAVIINGIFVTTPEQVREVAKRNGYLDVDFYLIQSKSSSKFKGDQVGTFLFGVKSLFDEAPSMPENDSIQKLRRIREAVYELSIQFTKLPSLNMYFVTTGEWKDPDPIRGRAARELRELGQRKMLSNQDLHFIDADKLKSIFRELQRRVVKEIRLDYQTALPEMDGVTRSFLGALRAKDFVLLLSDDEGNLQKSLFYDNVRDFQGHNAVNREIHETLSNPVKQTRLALLNNGVTIISKQIEQIGSKLKLSDFQVVNGCQTSNIVFEQRAILSEQTYVPVKIIETNDPDIITEVVEATNSQTEVKREAFESLRPFHKELEEYYNSRTKKSAFPIYYERRSKQYQHLPAIKPNHVITLAAQVKAYVATFLRQPHSNHRYYGELLDSYREKLFVAEHDPIGYYTSSLLFQRISHLFENRRIDRKYKDYKFHLMLLITSANVRTQALSGKEFNAQCEASLTAFDDRNRLLDFVTDATKRLDSVLAKSKLSSEVAVRSKEFTNLLVPNASKASAV</sequence>
<protein>
    <submittedName>
        <fullName evidence="2">AIPR family protein</fullName>
    </submittedName>
</protein>